<sequence length="347" mass="39566">MALRIPDLLLFPLFSIRPQFHSTHEPMDDKIAKFDRAVSLSAEEESGAVIHLGLWHSESEPAGFCLVDRLLSHRSIHFDAMRTTLEVAFNPIRGMETKLIEDNRILFRFHHKLDRQRVFDNAPWAYEKNLLVLGMVHEHDSPKRINLDWCEFHVLVHDLPIGKMTKDMAVFLGNQLGRFKDVDMDNSMDLWGASMRIRVSLDITKPLRRVLKLKTTMRDELLITFTYEKLPNFCYICGRLGHLSEACEMQLSEDFVDPGNNTPYGAWLRAPHNAPNRNCIQPSGQLTTGNNRDCPTFISKGCQHNPNGDLSPNQNPSASDQPSSPDHTQPSPPLKLQILHTIPHLTP</sequence>
<dbReference type="InterPro" id="IPR001878">
    <property type="entry name" value="Znf_CCHC"/>
</dbReference>
<dbReference type="PANTHER" id="PTHR31286">
    <property type="entry name" value="GLYCINE-RICH CELL WALL STRUCTURAL PROTEIN 1.8-LIKE"/>
    <property type="match status" value="1"/>
</dbReference>
<dbReference type="PANTHER" id="PTHR31286:SF153">
    <property type="entry name" value="DUF4283 DOMAIN PROTEIN"/>
    <property type="match status" value="1"/>
</dbReference>
<feature type="region of interest" description="Disordered" evidence="2">
    <location>
        <begin position="297"/>
        <end position="347"/>
    </location>
</feature>
<dbReference type="InterPro" id="IPR025558">
    <property type="entry name" value="DUF4283"/>
</dbReference>
<keyword evidence="1" id="KW-0479">Metal-binding</keyword>
<dbReference type="GO" id="GO:0008270">
    <property type="term" value="F:zinc ion binding"/>
    <property type="evidence" value="ECO:0007669"/>
    <property type="project" value="UniProtKB-KW"/>
</dbReference>
<keyword evidence="1" id="KW-0863">Zinc-finger</keyword>
<proteinExistence type="predicted"/>
<organism evidence="4">
    <name type="scientific">Sesamum radiatum</name>
    <name type="common">Black benniseed</name>
    <dbReference type="NCBI Taxonomy" id="300843"/>
    <lineage>
        <taxon>Eukaryota</taxon>
        <taxon>Viridiplantae</taxon>
        <taxon>Streptophyta</taxon>
        <taxon>Embryophyta</taxon>
        <taxon>Tracheophyta</taxon>
        <taxon>Spermatophyta</taxon>
        <taxon>Magnoliopsida</taxon>
        <taxon>eudicotyledons</taxon>
        <taxon>Gunneridae</taxon>
        <taxon>Pentapetalae</taxon>
        <taxon>asterids</taxon>
        <taxon>lamiids</taxon>
        <taxon>Lamiales</taxon>
        <taxon>Pedaliaceae</taxon>
        <taxon>Sesamum</taxon>
    </lineage>
</organism>
<accession>A0AAW2WBE5</accession>
<dbReference type="InterPro" id="IPR025836">
    <property type="entry name" value="Zn_knuckle_CX2CX4HX4C"/>
</dbReference>
<evidence type="ECO:0000256" key="1">
    <source>
        <dbReference type="PROSITE-ProRule" id="PRU00047"/>
    </source>
</evidence>
<dbReference type="InterPro" id="IPR040256">
    <property type="entry name" value="At4g02000-like"/>
</dbReference>
<feature type="domain" description="CCHC-type" evidence="3">
    <location>
        <begin position="234"/>
        <end position="247"/>
    </location>
</feature>
<evidence type="ECO:0000259" key="3">
    <source>
        <dbReference type="PROSITE" id="PS50158"/>
    </source>
</evidence>
<reference evidence="4" key="2">
    <citation type="journal article" date="2024" name="Plant">
        <title>Genomic evolution and insights into agronomic trait innovations of Sesamum species.</title>
        <authorList>
            <person name="Miao H."/>
            <person name="Wang L."/>
            <person name="Qu L."/>
            <person name="Liu H."/>
            <person name="Sun Y."/>
            <person name="Le M."/>
            <person name="Wang Q."/>
            <person name="Wei S."/>
            <person name="Zheng Y."/>
            <person name="Lin W."/>
            <person name="Duan Y."/>
            <person name="Cao H."/>
            <person name="Xiong S."/>
            <person name="Wang X."/>
            <person name="Wei L."/>
            <person name="Li C."/>
            <person name="Ma Q."/>
            <person name="Ju M."/>
            <person name="Zhao R."/>
            <person name="Li G."/>
            <person name="Mu C."/>
            <person name="Tian Q."/>
            <person name="Mei H."/>
            <person name="Zhang T."/>
            <person name="Gao T."/>
            <person name="Zhang H."/>
        </authorList>
    </citation>
    <scope>NUCLEOTIDE SEQUENCE</scope>
    <source>
        <strain evidence="4">G02</strain>
    </source>
</reference>
<dbReference type="GO" id="GO:0003676">
    <property type="term" value="F:nucleic acid binding"/>
    <property type="evidence" value="ECO:0007669"/>
    <property type="project" value="InterPro"/>
</dbReference>
<feature type="compositionally biased region" description="Polar residues" evidence="2">
    <location>
        <begin position="302"/>
        <end position="329"/>
    </location>
</feature>
<name>A0AAW2WBE5_SESRA</name>
<dbReference type="Pfam" id="PF14111">
    <property type="entry name" value="DUF4283"/>
    <property type="match status" value="1"/>
</dbReference>
<dbReference type="Pfam" id="PF14392">
    <property type="entry name" value="zf-CCHC_4"/>
    <property type="match status" value="1"/>
</dbReference>
<gene>
    <name evidence="4" type="ORF">Sradi_0464600</name>
</gene>
<evidence type="ECO:0000256" key="2">
    <source>
        <dbReference type="SAM" id="MobiDB-lite"/>
    </source>
</evidence>
<dbReference type="EMBL" id="JACGWJ010000002">
    <property type="protein sequence ID" value="KAL0437567.1"/>
    <property type="molecule type" value="Genomic_DNA"/>
</dbReference>
<evidence type="ECO:0000313" key="4">
    <source>
        <dbReference type="EMBL" id="KAL0437567.1"/>
    </source>
</evidence>
<dbReference type="AlphaFoldDB" id="A0AAW2WBE5"/>
<keyword evidence="1" id="KW-0862">Zinc</keyword>
<comment type="caution">
    <text evidence="4">The sequence shown here is derived from an EMBL/GenBank/DDBJ whole genome shotgun (WGS) entry which is preliminary data.</text>
</comment>
<reference evidence="4" key="1">
    <citation type="submission" date="2020-06" db="EMBL/GenBank/DDBJ databases">
        <authorList>
            <person name="Li T."/>
            <person name="Hu X."/>
            <person name="Zhang T."/>
            <person name="Song X."/>
            <person name="Zhang H."/>
            <person name="Dai N."/>
            <person name="Sheng W."/>
            <person name="Hou X."/>
            <person name="Wei L."/>
        </authorList>
    </citation>
    <scope>NUCLEOTIDE SEQUENCE</scope>
    <source>
        <strain evidence="4">G02</strain>
        <tissue evidence="4">Leaf</tissue>
    </source>
</reference>
<protein>
    <recommendedName>
        <fullName evidence="3">CCHC-type domain-containing protein</fullName>
    </recommendedName>
</protein>
<dbReference type="PROSITE" id="PS50158">
    <property type="entry name" value="ZF_CCHC"/>
    <property type="match status" value="1"/>
</dbReference>